<feature type="transmembrane region" description="Helical" evidence="1">
    <location>
        <begin position="133"/>
        <end position="154"/>
    </location>
</feature>
<keyword evidence="3" id="KW-1185">Reference proteome</keyword>
<keyword evidence="1" id="KW-1133">Transmembrane helix</keyword>
<sequence length="155" mass="16625">MKKGDIDKDGELEWGTAGDLGNVATKIIGSTILSMVSTTSLGHILGQLMMDHTAGMMMAAHAKLEWATAIAAIIKWFAGPILEELNQNDIHQVENTFMDSSPFPSVQLMGRGGRGAAVPRYGRHKGLSRGQGIQSPFVFGTFLTFAVTCLFIAIS</sequence>
<evidence type="ECO:0000313" key="2">
    <source>
        <dbReference type="EMBL" id="KAK0484250.1"/>
    </source>
</evidence>
<keyword evidence="1" id="KW-0812">Transmembrane</keyword>
<evidence type="ECO:0000313" key="3">
    <source>
        <dbReference type="Proteomes" id="UP001175228"/>
    </source>
</evidence>
<dbReference type="AlphaFoldDB" id="A0AA39PI23"/>
<keyword evidence="1" id="KW-0472">Membrane</keyword>
<proteinExistence type="predicted"/>
<comment type="caution">
    <text evidence="2">The sequence shown here is derived from an EMBL/GenBank/DDBJ whole genome shotgun (WGS) entry which is preliminary data.</text>
</comment>
<gene>
    <name evidence="2" type="ORF">EDD18DRAFT_1112046</name>
</gene>
<organism evidence="2 3">
    <name type="scientific">Armillaria luteobubalina</name>
    <dbReference type="NCBI Taxonomy" id="153913"/>
    <lineage>
        <taxon>Eukaryota</taxon>
        <taxon>Fungi</taxon>
        <taxon>Dikarya</taxon>
        <taxon>Basidiomycota</taxon>
        <taxon>Agaricomycotina</taxon>
        <taxon>Agaricomycetes</taxon>
        <taxon>Agaricomycetidae</taxon>
        <taxon>Agaricales</taxon>
        <taxon>Marasmiineae</taxon>
        <taxon>Physalacriaceae</taxon>
        <taxon>Armillaria</taxon>
    </lineage>
</organism>
<name>A0AA39PI23_9AGAR</name>
<accession>A0AA39PI23</accession>
<dbReference type="Proteomes" id="UP001175228">
    <property type="component" value="Unassembled WGS sequence"/>
</dbReference>
<protein>
    <submittedName>
        <fullName evidence="2">Uncharacterized protein</fullName>
    </submittedName>
</protein>
<dbReference type="EMBL" id="JAUEPU010000057">
    <property type="protein sequence ID" value="KAK0484250.1"/>
    <property type="molecule type" value="Genomic_DNA"/>
</dbReference>
<evidence type="ECO:0000256" key="1">
    <source>
        <dbReference type="SAM" id="Phobius"/>
    </source>
</evidence>
<reference evidence="2" key="1">
    <citation type="submission" date="2023-06" db="EMBL/GenBank/DDBJ databases">
        <authorList>
            <consortium name="Lawrence Berkeley National Laboratory"/>
            <person name="Ahrendt S."/>
            <person name="Sahu N."/>
            <person name="Indic B."/>
            <person name="Wong-Bajracharya J."/>
            <person name="Merenyi Z."/>
            <person name="Ke H.-M."/>
            <person name="Monk M."/>
            <person name="Kocsube S."/>
            <person name="Drula E."/>
            <person name="Lipzen A."/>
            <person name="Balint B."/>
            <person name="Henrissat B."/>
            <person name="Andreopoulos B."/>
            <person name="Martin F.M."/>
            <person name="Harder C.B."/>
            <person name="Rigling D."/>
            <person name="Ford K.L."/>
            <person name="Foster G.D."/>
            <person name="Pangilinan J."/>
            <person name="Papanicolaou A."/>
            <person name="Barry K."/>
            <person name="LaButti K."/>
            <person name="Viragh M."/>
            <person name="Koriabine M."/>
            <person name="Yan M."/>
            <person name="Riley R."/>
            <person name="Champramary S."/>
            <person name="Plett K.L."/>
            <person name="Tsai I.J."/>
            <person name="Slot J."/>
            <person name="Sipos G."/>
            <person name="Plett J."/>
            <person name="Nagy L.G."/>
            <person name="Grigoriev I.V."/>
        </authorList>
    </citation>
    <scope>NUCLEOTIDE SEQUENCE</scope>
    <source>
        <strain evidence="2">HWK02</strain>
    </source>
</reference>